<comment type="caution">
    <text evidence="4">The sequence shown here is derived from an EMBL/GenBank/DDBJ whole genome shotgun (WGS) entry which is preliminary data.</text>
</comment>
<dbReference type="InterPro" id="IPR003961">
    <property type="entry name" value="FN3_dom"/>
</dbReference>
<gene>
    <name evidence="4" type="ORF">OYC64_004769</name>
</gene>
<dbReference type="InterPro" id="IPR050991">
    <property type="entry name" value="ECM_Regulatory_Proteins"/>
</dbReference>
<evidence type="ECO:0000313" key="4">
    <source>
        <dbReference type="EMBL" id="KAL3052080.1"/>
    </source>
</evidence>
<dbReference type="EMBL" id="JBIYXZ010002079">
    <property type="protein sequence ID" value="KAL3052080.1"/>
    <property type="molecule type" value="Genomic_DNA"/>
</dbReference>
<sequence>MEEGGDYEENESDEEEVEMTGPLEGKICASAAGKSLAVSEETERSMRVSWMPAPGKVAHYRLKYSPIGGGKEMFLKVPGTSSSTVMKRLQPTTTYTITITPSTSEGKEKQGKDFWSIIQPSDRTAHRRNTKHPKQDV</sequence>
<dbReference type="InterPro" id="IPR036116">
    <property type="entry name" value="FN3_sf"/>
</dbReference>
<reference evidence="4 5" key="1">
    <citation type="journal article" date="2022" name="G3 (Bethesda)">
        <title>Evaluating Illumina-, Nanopore-, and PacBio-based genome assembly strategies with the bald notothen, Trematomus borchgrevinki.</title>
        <authorList>
            <person name="Rayamajhi N."/>
            <person name="Cheng C.C."/>
            <person name="Catchen J.M."/>
        </authorList>
    </citation>
    <scope>NUCLEOTIDE SEQUENCE [LARGE SCALE GENOMIC DNA]</scope>
    <source>
        <strain evidence="4">AGRC-2024</strain>
    </source>
</reference>
<name>A0ABD2GDG2_PAGBO</name>
<dbReference type="CDD" id="cd00063">
    <property type="entry name" value="FN3"/>
    <property type="match status" value="1"/>
</dbReference>
<evidence type="ECO:0000259" key="3">
    <source>
        <dbReference type="PROSITE" id="PS50853"/>
    </source>
</evidence>
<feature type="compositionally biased region" description="Basic residues" evidence="2">
    <location>
        <begin position="125"/>
        <end position="137"/>
    </location>
</feature>
<keyword evidence="1" id="KW-0677">Repeat</keyword>
<dbReference type="Proteomes" id="UP001619887">
    <property type="component" value="Unassembled WGS sequence"/>
</dbReference>
<protein>
    <recommendedName>
        <fullName evidence="3">Fibronectin type-III domain-containing protein</fullName>
    </recommendedName>
</protein>
<proteinExistence type="predicted"/>
<feature type="domain" description="Fibronectin type-III" evidence="3">
    <location>
        <begin position="32"/>
        <end position="121"/>
    </location>
</feature>
<feature type="compositionally biased region" description="Acidic residues" evidence="2">
    <location>
        <begin position="1"/>
        <end position="18"/>
    </location>
</feature>
<feature type="region of interest" description="Disordered" evidence="2">
    <location>
        <begin position="1"/>
        <end position="23"/>
    </location>
</feature>
<feature type="region of interest" description="Disordered" evidence="2">
    <location>
        <begin position="118"/>
        <end position="137"/>
    </location>
</feature>
<dbReference type="InterPro" id="IPR013783">
    <property type="entry name" value="Ig-like_fold"/>
</dbReference>
<evidence type="ECO:0000313" key="5">
    <source>
        <dbReference type="Proteomes" id="UP001619887"/>
    </source>
</evidence>
<organism evidence="4 5">
    <name type="scientific">Pagothenia borchgrevinki</name>
    <name type="common">Bald rockcod</name>
    <name type="synonym">Trematomus borchgrevinki</name>
    <dbReference type="NCBI Taxonomy" id="8213"/>
    <lineage>
        <taxon>Eukaryota</taxon>
        <taxon>Metazoa</taxon>
        <taxon>Chordata</taxon>
        <taxon>Craniata</taxon>
        <taxon>Vertebrata</taxon>
        <taxon>Euteleostomi</taxon>
        <taxon>Actinopterygii</taxon>
        <taxon>Neopterygii</taxon>
        <taxon>Teleostei</taxon>
        <taxon>Neoteleostei</taxon>
        <taxon>Acanthomorphata</taxon>
        <taxon>Eupercaria</taxon>
        <taxon>Perciformes</taxon>
        <taxon>Notothenioidei</taxon>
        <taxon>Nototheniidae</taxon>
        <taxon>Pagothenia</taxon>
    </lineage>
</organism>
<dbReference type="SMART" id="SM00060">
    <property type="entry name" value="FN3"/>
    <property type="match status" value="1"/>
</dbReference>
<dbReference type="SUPFAM" id="SSF49265">
    <property type="entry name" value="Fibronectin type III"/>
    <property type="match status" value="1"/>
</dbReference>
<dbReference type="PANTHER" id="PTHR46708:SF10">
    <property type="entry name" value="RECEPTOR-TYPE TYROSINE-PROTEIN PHOSPHATASE ETA-LIKE"/>
    <property type="match status" value="1"/>
</dbReference>
<evidence type="ECO:0000256" key="1">
    <source>
        <dbReference type="ARBA" id="ARBA00022737"/>
    </source>
</evidence>
<accession>A0ABD2GDG2</accession>
<dbReference type="AlphaFoldDB" id="A0ABD2GDG2"/>
<dbReference type="PANTHER" id="PTHR46708">
    <property type="entry name" value="TENASCIN"/>
    <property type="match status" value="1"/>
</dbReference>
<dbReference type="Pfam" id="PF00041">
    <property type="entry name" value="fn3"/>
    <property type="match status" value="1"/>
</dbReference>
<reference evidence="4 5" key="2">
    <citation type="journal article" date="2024" name="G3 (Bethesda)">
        <title>The genome of the cryopelagic Antarctic bald notothen, Trematomus borchgrevinki.</title>
        <authorList>
            <person name="Rayamajhi N."/>
            <person name="Rivera-Colon A.G."/>
            <person name="Minhas B.F."/>
            <person name="Cheng C.C."/>
            <person name="Catchen J.M."/>
        </authorList>
    </citation>
    <scope>NUCLEOTIDE SEQUENCE [LARGE SCALE GENOMIC DNA]</scope>
    <source>
        <strain evidence="4">AGRC-2024</strain>
    </source>
</reference>
<keyword evidence="5" id="KW-1185">Reference proteome</keyword>
<dbReference type="PROSITE" id="PS50853">
    <property type="entry name" value="FN3"/>
    <property type="match status" value="1"/>
</dbReference>
<dbReference type="Gene3D" id="2.60.40.10">
    <property type="entry name" value="Immunoglobulins"/>
    <property type="match status" value="1"/>
</dbReference>
<dbReference type="FunFam" id="2.60.40.10:FF:000121">
    <property type="entry name" value="Collagen type XII alpha 1 chain"/>
    <property type="match status" value="1"/>
</dbReference>
<evidence type="ECO:0000256" key="2">
    <source>
        <dbReference type="SAM" id="MobiDB-lite"/>
    </source>
</evidence>